<dbReference type="PANTHER" id="PTHR42978:SF6">
    <property type="entry name" value="QUORUM-QUENCHING LACTONASE YTNP-RELATED"/>
    <property type="match status" value="1"/>
</dbReference>
<protein>
    <submittedName>
        <fullName evidence="6">MBL fold metallo-hydrolase</fullName>
    </submittedName>
</protein>
<dbReference type="Pfam" id="PF00753">
    <property type="entry name" value="Lactamase_B"/>
    <property type="match status" value="1"/>
</dbReference>
<keyword evidence="7" id="KW-1185">Reference proteome</keyword>
<dbReference type="CDD" id="cd07720">
    <property type="entry name" value="OPHC2-like_MBL-fold"/>
    <property type="match status" value="1"/>
</dbReference>
<name>A0A9X0QYZ1_9PROT</name>
<dbReference type="InterPro" id="IPR001279">
    <property type="entry name" value="Metallo-B-lactamas"/>
</dbReference>
<dbReference type="GO" id="GO:0046872">
    <property type="term" value="F:metal ion binding"/>
    <property type="evidence" value="ECO:0007669"/>
    <property type="project" value="UniProtKB-KW"/>
</dbReference>
<feature type="domain" description="Metallo-beta-lactamase" evidence="5">
    <location>
        <begin position="61"/>
        <end position="264"/>
    </location>
</feature>
<dbReference type="GO" id="GO:0016787">
    <property type="term" value="F:hydrolase activity"/>
    <property type="evidence" value="ECO:0007669"/>
    <property type="project" value="UniProtKB-KW"/>
</dbReference>
<comment type="similarity">
    <text evidence="1">Belongs to the metallo-beta-lactamase superfamily.</text>
</comment>
<dbReference type="AlphaFoldDB" id="A0A9X0QYZ1"/>
<proteinExistence type="inferred from homology"/>
<keyword evidence="3" id="KW-0378">Hydrolase</keyword>
<accession>A0A9X0QYZ1</accession>
<organism evidence="6 7">
    <name type="scientific">Siccirubricoccus deserti</name>
    <dbReference type="NCBI Taxonomy" id="2013562"/>
    <lineage>
        <taxon>Bacteria</taxon>
        <taxon>Pseudomonadati</taxon>
        <taxon>Pseudomonadota</taxon>
        <taxon>Alphaproteobacteria</taxon>
        <taxon>Acetobacterales</taxon>
        <taxon>Roseomonadaceae</taxon>
        <taxon>Siccirubricoccus</taxon>
    </lineage>
</organism>
<dbReference type="EMBL" id="JACOMF010000010">
    <property type="protein sequence ID" value="MBC4015848.1"/>
    <property type="molecule type" value="Genomic_DNA"/>
</dbReference>
<evidence type="ECO:0000256" key="4">
    <source>
        <dbReference type="ARBA" id="ARBA00022833"/>
    </source>
</evidence>
<dbReference type="PANTHER" id="PTHR42978">
    <property type="entry name" value="QUORUM-QUENCHING LACTONASE YTNP-RELATED-RELATED"/>
    <property type="match status" value="1"/>
</dbReference>
<evidence type="ECO:0000256" key="1">
    <source>
        <dbReference type="ARBA" id="ARBA00007749"/>
    </source>
</evidence>
<dbReference type="SMART" id="SM00849">
    <property type="entry name" value="Lactamase_B"/>
    <property type="match status" value="1"/>
</dbReference>
<dbReference type="Gene3D" id="3.60.15.10">
    <property type="entry name" value="Ribonuclease Z/Hydroxyacylglutathione hydrolase-like"/>
    <property type="match status" value="1"/>
</dbReference>
<dbReference type="Proteomes" id="UP000600101">
    <property type="component" value="Unassembled WGS sequence"/>
</dbReference>
<dbReference type="RefSeq" id="WP_186770622.1">
    <property type="nucleotide sequence ID" value="NZ_JACOMF010000010.1"/>
</dbReference>
<reference evidence="6" key="1">
    <citation type="submission" date="2020-08" db="EMBL/GenBank/DDBJ databases">
        <authorList>
            <person name="Hu Y."/>
            <person name="Nguyen S.V."/>
            <person name="Li F."/>
            <person name="Fanning S."/>
        </authorList>
    </citation>
    <scope>NUCLEOTIDE SEQUENCE</scope>
    <source>
        <strain evidence="6">SYSU D8009</strain>
    </source>
</reference>
<evidence type="ECO:0000313" key="6">
    <source>
        <dbReference type="EMBL" id="MBC4015848.1"/>
    </source>
</evidence>
<evidence type="ECO:0000259" key="5">
    <source>
        <dbReference type="SMART" id="SM00849"/>
    </source>
</evidence>
<dbReference type="SUPFAM" id="SSF56281">
    <property type="entry name" value="Metallo-hydrolase/oxidoreductase"/>
    <property type="match status" value="1"/>
</dbReference>
<evidence type="ECO:0000313" key="7">
    <source>
        <dbReference type="Proteomes" id="UP000600101"/>
    </source>
</evidence>
<dbReference type="InterPro" id="IPR036866">
    <property type="entry name" value="RibonucZ/Hydroxyglut_hydro"/>
</dbReference>
<evidence type="ECO:0000256" key="3">
    <source>
        <dbReference type="ARBA" id="ARBA00022801"/>
    </source>
</evidence>
<comment type="caution">
    <text evidence="6">The sequence shown here is derived from an EMBL/GenBank/DDBJ whole genome shotgun (WGS) entry which is preliminary data.</text>
</comment>
<keyword evidence="2" id="KW-0479">Metal-binding</keyword>
<gene>
    <name evidence="6" type="ORF">H7965_10985</name>
</gene>
<sequence length="291" mass="31526">MSKHPDAQVPAVHHRRIGDITVTSISDGYLDGSMAVIQNIAPEDAVRILRENHRPVPRRTAVNTFLIRSGDRLALVDTGCGTAMAATGGKLFANLAAAGVDPGEIDTVLLTHMHPDHSNGLSEGEKRLFPNAELVLHEAELAHWHDDAAMAKSDEVGRQRNFQASRDQVAPYRTRTRTFSGGEVFPGVTANPFPGHTPGHTGYMIASGGQSLLIWGDIIHLPEIQVAHPEVTMAFDVDPVQAAATRRWVFDMVATDGLAVAGMHMHFPGLLHLAKRGDGYTLLHDGWQPAM</sequence>
<evidence type="ECO:0000256" key="2">
    <source>
        <dbReference type="ARBA" id="ARBA00022723"/>
    </source>
</evidence>
<keyword evidence="4" id="KW-0862">Zinc</keyword>
<dbReference type="InterPro" id="IPR051013">
    <property type="entry name" value="MBL_superfamily_lactonases"/>
</dbReference>